<gene>
    <name evidence="2" type="ORF">H9Y04_07720</name>
</gene>
<dbReference type="Gene3D" id="1.10.630.10">
    <property type="entry name" value="Cytochrome P450"/>
    <property type="match status" value="1"/>
</dbReference>
<dbReference type="Proteomes" id="UP000642284">
    <property type="component" value="Unassembled WGS sequence"/>
</dbReference>
<proteinExistence type="inferred from homology"/>
<dbReference type="RefSeq" id="WP_187812903.1">
    <property type="nucleotide sequence ID" value="NZ_JACTVJ010000004.1"/>
</dbReference>
<dbReference type="InterPro" id="IPR001128">
    <property type="entry name" value="Cyt_P450"/>
</dbReference>
<accession>A0ABR7SBC7</accession>
<dbReference type="CDD" id="cd11033">
    <property type="entry name" value="CYP142-like"/>
    <property type="match status" value="1"/>
</dbReference>
<evidence type="ECO:0000256" key="1">
    <source>
        <dbReference type="ARBA" id="ARBA00010617"/>
    </source>
</evidence>
<keyword evidence="3" id="KW-1185">Reference proteome</keyword>
<comment type="caution">
    <text evidence="2">The sequence shown here is derived from an EMBL/GenBank/DDBJ whole genome shotgun (WGS) entry which is preliminary data.</text>
</comment>
<name>A0ABR7SBC7_9ACTN</name>
<dbReference type="SUPFAM" id="SSF48264">
    <property type="entry name" value="Cytochrome P450"/>
    <property type="match status" value="1"/>
</dbReference>
<organism evidence="2 3">
    <name type="scientific">Streptomyces polyasparticus</name>
    <dbReference type="NCBI Taxonomy" id="2767826"/>
    <lineage>
        <taxon>Bacteria</taxon>
        <taxon>Bacillati</taxon>
        <taxon>Actinomycetota</taxon>
        <taxon>Actinomycetes</taxon>
        <taxon>Kitasatosporales</taxon>
        <taxon>Streptomycetaceae</taxon>
        <taxon>Streptomyces</taxon>
    </lineage>
</organism>
<reference evidence="2 3" key="1">
    <citation type="submission" date="2020-08" db="EMBL/GenBank/DDBJ databases">
        <title>Genemic of Streptomyces polyaspartic.</title>
        <authorList>
            <person name="Liu W."/>
        </authorList>
    </citation>
    <scope>NUCLEOTIDE SEQUENCE [LARGE SCALE GENOMIC DNA]</scope>
    <source>
        <strain evidence="2 3">TRM66268-LWL</strain>
    </source>
</reference>
<dbReference type="PANTHER" id="PTHR46696:SF4">
    <property type="entry name" value="BIOTIN BIOSYNTHESIS CYTOCHROME P450"/>
    <property type="match status" value="1"/>
</dbReference>
<evidence type="ECO:0000313" key="3">
    <source>
        <dbReference type="Proteomes" id="UP000642284"/>
    </source>
</evidence>
<comment type="similarity">
    <text evidence="1">Belongs to the cytochrome P450 family.</text>
</comment>
<protein>
    <submittedName>
        <fullName evidence="2">Cytochrome P450</fullName>
    </submittedName>
</protein>
<dbReference type="Pfam" id="PF00067">
    <property type="entry name" value="p450"/>
    <property type="match status" value="1"/>
</dbReference>
<sequence length="405" mass="46293">MTAPALNEINLLEDTWAREVPHEQFAVLRREDPVHWHELPDGEGFFAITKHEDIIKLSRDPELWSVEKGSFFIRDQTDQSLENLALTLVGMDPPKHSRFRKLVNAAFAPRMVRKLTEDIKRRADLLAQQVEPGAEVEFVETIAARLPLQIICEMMGIPEEDEDNIFNWSNRMVGFQDPDFRTTPEDGQIAAGEIYLRCNQLAEDRQNDPRDDIMSALVHGEVDGERLTTHEINMFFVTLIVAGNETTRNLLAGAMLELAQNDALREDLARNVEDDALWRSATEEFLRWNGSIHNFRRTATRDTEVRGVKIREGQKAVLFYTSGNRDEDVFENPQVFDPRRTPNDHVTFGGGGPHFCLGSGLARTEINAQLRALLRRCPTVELTGEPRRMRSDFINGIKYLPVRFS</sequence>
<dbReference type="PRINTS" id="PR00359">
    <property type="entry name" value="BP450"/>
</dbReference>
<dbReference type="PANTHER" id="PTHR46696">
    <property type="entry name" value="P450, PUTATIVE (EUROFUNG)-RELATED"/>
    <property type="match status" value="1"/>
</dbReference>
<dbReference type="InterPro" id="IPR036396">
    <property type="entry name" value="Cyt_P450_sf"/>
</dbReference>
<evidence type="ECO:0000313" key="2">
    <source>
        <dbReference type="EMBL" id="MBC9712459.1"/>
    </source>
</evidence>
<dbReference type="InterPro" id="IPR002397">
    <property type="entry name" value="Cyt_P450_B"/>
</dbReference>
<dbReference type="EMBL" id="JACTVJ010000004">
    <property type="protein sequence ID" value="MBC9712459.1"/>
    <property type="molecule type" value="Genomic_DNA"/>
</dbReference>